<protein>
    <submittedName>
        <fullName evidence="1">RloB family protein</fullName>
    </submittedName>
</protein>
<name>A0ABT4G7X0_9BACL</name>
<evidence type="ECO:0000313" key="1">
    <source>
        <dbReference type="EMBL" id="MCY9692279.1"/>
    </source>
</evidence>
<accession>A0ABT4G7X0</accession>
<dbReference type="Proteomes" id="UP001527099">
    <property type="component" value="Unassembled WGS sequence"/>
</dbReference>
<comment type="caution">
    <text evidence="1">The sequence shown here is derived from an EMBL/GenBank/DDBJ whole genome shotgun (WGS) entry which is preliminary data.</text>
</comment>
<organism evidence="1 2">
    <name type="scientific">Paenibacillus alginolyticus</name>
    <dbReference type="NCBI Taxonomy" id="59839"/>
    <lineage>
        <taxon>Bacteria</taxon>
        <taxon>Bacillati</taxon>
        <taxon>Bacillota</taxon>
        <taxon>Bacilli</taxon>
        <taxon>Bacillales</taxon>
        <taxon>Paenibacillaceae</taxon>
        <taxon>Paenibacillus</taxon>
    </lineage>
</organism>
<proteinExistence type="predicted"/>
<dbReference type="EMBL" id="JAMDMX010000011">
    <property type="protein sequence ID" value="MCY9692279.1"/>
    <property type="molecule type" value="Genomic_DNA"/>
</dbReference>
<keyword evidence="2" id="KW-1185">Reference proteome</keyword>
<dbReference type="InterPro" id="IPR025591">
    <property type="entry name" value="RloB"/>
</dbReference>
<gene>
    <name evidence="1" type="ORF">M5X19_05055</name>
</gene>
<dbReference type="Pfam" id="PF13707">
    <property type="entry name" value="RloB"/>
    <property type="match status" value="1"/>
</dbReference>
<evidence type="ECO:0000313" key="2">
    <source>
        <dbReference type="Proteomes" id="UP001527099"/>
    </source>
</evidence>
<reference evidence="1 2" key="1">
    <citation type="submission" date="2022-05" db="EMBL/GenBank/DDBJ databases">
        <title>Genome Sequencing of Bee-Associated Microbes.</title>
        <authorList>
            <person name="Dunlap C."/>
        </authorList>
    </citation>
    <scope>NUCLEOTIDE SEQUENCE [LARGE SCALE GENOMIC DNA]</scope>
    <source>
        <strain evidence="1 2">NRRL B-14421</strain>
    </source>
</reference>
<dbReference type="RefSeq" id="WP_268613867.1">
    <property type="nucleotide sequence ID" value="NZ_JAMDMX010000011.1"/>
</dbReference>
<sequence>MKGKRSDASYGRKKRYIRPNPFFIIVCEGKITEVDYFKSFPYYHSLGKDTSVGVRYSHKAVHIVPEAGQHVQVIEKADRIFKDLNKELGTVPKEDVWCVFDCDNDVTALREAVELAKRKGFHAIYSIQCFELWFVLHFQNLTSAIDKREYDIKTGKFCDINYTHGTKGMYELLLAHQETAISKSKQLWTSKDETNCLYEDPITNVHELVVALNQAYSNMRNK</sequence>